<evidence type="ECO:0000256" key="3">
    <source>
        <dbReference type="ARBA" id="ARBA00023125"/>
    </source>
</evidence>
<keyword evidence="4" id="KW-0804">Transcription</keyword>
<comment type="caution">
    <text evidence="6">The sequence shown here is derived from an EMBL/GenBank/DDBJ whole genome shotgun (WGS) entry which is preliminary data.</text>
</comment>
<dbReference type="EMBL" id="JAFBDR010000005">
    <property type="protein sequence ID" value="MBM7570726.1"/>
    <property type="molecule type" value="Genomic_DNA"/>
</dbReference>
<dbReference type="InterPro" id="IPR010982">
    <property type="entry name" value="Lambda_DNA-bd_dom_sf"/>
</dbReference>
<dbReference type="PANTHER" id="PTHR30146">
    <property type="entry name" value="LACI-RELATED TRANSCRIPTIONAL REPRESSOR"/>
    <property type="match status" value="1"/>
</dbReference>
<dbReference type="SUPFAM" id="SSF53822">
    <property type="entry name" value="Periplasmic binding protein-like I"/>
    <property type="match status" value="1"/>
</dbReference>
<evidence type="ECO:0000256" key="4">
    <source>
        <dbReference type="ARBA" id="ARBA00023163"/>
    </source>
</evidence>
<dbReference type="CDD" id="cd06267">
    <property type="entry name" value="PBP1_LacI_sugar_binding-like"/>
    <property type="match status" value="1"/>
</dbReference>
<keyword evidence="2" id="KW-0805">Transcription regulation</keyword>
<dbReference type="PROSITE" id="PS50932">
    <property type="entry name" value="HTH_LACI_2"/>
    <property type="match status" value="1"/>
</dbReference>
<dbReference type="Proteomes" id="UP001296943">
    <property type="component" value="Unassembled WGS sequence"/>
</dbReference>
<feature type="domain" description="HTH lacI-type" evidence="5">
    <location>
        <begin position="3"/>
        <end position="57"/>
    </location>
</feature>
<evidence type="ECO:0000259" key="5">
    <source>
        <dbReference type="PROSITE" id="PS50932"/>
    </source>
</evidence>
<evidence type="ECO:0000313" key="6">
    <source>
        <dbReference type="EMBL" id="MBM7570726.1"/>
    </source>
</evidence>
<dbReference type="RefSeq" id="WP_204498148.1">
    <property type="nucleotide sequence ID" value="NZ_JAFBDR010000005.1"/>
</dbReference>
<keyword evidence="7" id="KW-1185">Reference proteome</keyword>
<gene>
    <name evidence="6" type="ORF">JOC48_001204</name>
</gene>
<dbReference type="SMART" id="SM00354">
    <property type="entry name" value="HTH_LACI"/>
    <property type="match status" value="1"/>
</dbReference>
<accession>A0ABS2MXV4</accession>
<sequence length="343" mass="37490">MSVTIYDVAKKAGVAISTVSRVLNNTGYVSEKTRKRVMGVVEELNYEKNMLAVALMKKQTKTIGLIIPDITNHFYADLTRAVEDEGNRHGFNVILCNTDNDMEKEASYVSFLLQKNIDGIIFASPKKDDPNIKALCDKNPQFPIVQLGGEVEGVNTDKVLVENSQGAYDLTKHLIELGHESFGVVLGHRNSLASKDRLDGINIAINEANLRLVKQNILYGDFKMQDGLKSALQLLKSKNRPTAIIAATDLLAIGCYQAAKSIGLSIPDDLSITGFDDIEIAQAVEPALTTVTSPIEQLGVRAVEMVVSTIEKPKAYKEKTVYQPTMVIRGSTGTPVNNYTVSS</sequence>
<dbReference type="SUPFAM" id="SSF47413">
    <property type="entry name" value="lambda repressor-like DNA-binding domains"/>
    <property type="match status" value="1"/>
</dbReference>
<dbReference type="InterPro" id="IPR000843">
    <property type="entry name" value="HTH_LacI"/>
</dbReference>
<dbReference type="CDD" id="cd01392">
    <property type="entry name" value="HTH_LacI"/>
    <property type="match status" value="1"/>
</dbReference>
<dbReference type="InterPro" id="IPR028082">
    <property type="entry name" value="Peripla_BP_I"/>
</dbReference>
<dbReference type="PANTHER" id="PTHR30146:SF148">
    <property type="entry name" value="HTH-TYPE TRANSCRIPTIONAL REPRESSOR PURR-RELATED"/>
    <property type="match status" value="1"/>
</dbReference>
<proteinExistence type="predicted"/>
<dbReference type="PRINTS" id="PR00036">
    <property type="entry name" value="HTHLACI"/>
</dbReference>
<evidence type="ECO:0000256" key="2">
    <source>
        <dbReference type="ARBA" id="ARBA00023015"/>
    </source>
</evidence>
<organism evidence="6 7">
    <name type="scientific">Aquibacillus albus</name>
    <dbReference type="NCBI Taxonomy" id="1168171"/>
    <lineage>
        <taxon>Bacteria</taxon>
        <taxon>Bacillati</taxon>
        <taxon>Bacillota</taxon>
        <taxon>Bacilli</taxon>
        <taxon>Bacillales</taxon>
        <taxon>Bacillaceae</taxon>
        <taxon>Aquibacillus</taxon>
    </lineage>
</organism>
<keyword evidence="3" id="KW-0238">DNA-binding</keyword>
<dbReference type="Gene3D" id="1.10.260.40">
    <property type="entry name" value="lambda repressor-like DNA-binding domains"/>
    <property type="match status" value="1"/>
</dbReference>
<evidence type="ECO:0000256" key="1">
    <source>
        <dbReference type="ARBA" id="ARBA00022491"/>
    </source>
</evidence>
<dbReference type="Gene3D" id="3.40.50.2300">
    <property type="match status" value="2"/>
</dbReference>
<dbReference type="Pfam" id="PF00532">
    <property type="entry name" value="Peripla_BP_1"/>
    <property type="match status" value="1"/>
</dbReference>
<dbReference type="InterPro" id="IPR001761">
    <property type="entry name" value="Peripla_BP/Lac1_sug-bd_dom"/>
</dbReference>
<dbReference type="Pfam" id="PF00356">
    <property type="entry name" value="LacI"/>
    <property type="match status" value="1"/>
</dbReference>
<reference evidence="6 7" key="1">
    <citation type="submission" date="2021-01" db="EMBL/GenBank/DDBJ databases">
        <title>Genomic Encyclopedia of Type Strains, Phase IV (KMG-IV): sequencing the most valuable type-strain genomes for metagenomic binning, comparative biology and taxonomic classification.</title>
        <authorList>
            <person name="Goeker M."/>
        </authorList>
    </citation>
    <scope>NUCLEOTIDE SEQUENCE [LARGE SCALE GENOMIC DNA]</scope>
    <source>
        <strain evidence="6 7">DSM 23711</strain>
    </source>
</reference>
<protein>
    <submittedName>
        <fullName evidence="6">LacI family transcriptional regulator</fullName>
    </submittedName>
</protein>
<name>A0ABS2MXV4_9BACI</name>
<keyword evidence="1" id="KW-0678">Repressor</keyword>
<evidence type="ECO:0000313" key="7">
    <source>
        <dbReference type="Proteomes" id="UP001296943"/>
    </source>
</evidence>